<dbReference type="Proteomes" id="UP000188324">
    <property type="component" value="Chromosome"/>
</dbReference>
<gene>
    <name evidence="8" type="ORF">RPIT_01075</name>
</gene>
<evidence type="ECO:0000256" key="1">
    <source>
        <dbReference type="ARBA" id="ARBA00001412"/>
    </source>
</evidence>
<reference evidence="8 9" key="1">
    <citation type="journal article" date="2016" name="Int. J. Syst. Evol. Microbiol.">
        <title>Tessaracoccus flavus sp. nov., isolated from the drainage system of a lindane-producing factory.</title>
        <authorList>
            <person name="Kumari R."/>
            <person name="Singh P."/>
            <person name="Schumann P."/>
            <person name="Lal R."/>
        </authorList>
    </citation>
    <scope>NUCLEOTIDE SEQUENCE [LARGE SCALE GENOMIC DNA]</scope>
    <source>
        <strain evidence="8 9">RP1T</strain>
    </source>
</reference>
<dbReference type="Pfam" id="PF02837">
    <property type="entry name" value="Glyco_hydro_2_N"/>
    <property type="match status" value="1"/>
</dbReference>
<dbReference type="SUPFAM" id="SSF49303">
    <property type="entry name" value="beta-Galactosidase/glucuronidase domain"/>
    <property type="match status" value="2"/>
</dbReference>
<dbReference type="Gene3D" id="2.60.40.10">
    <property type="entry name" value="Immunoglobulins"/>
    <property type="match status" value="2"/>
</dbReference>
<dbReference type="InterPro" id="IPR006103">
    <property type="entry name" value="Glyco_hydro_2_cat"/>
</dbReference>
<dbReference type="Pfam" id="PF00703">
    <property type="entry name" value="Glyco_hydro_2"/>
    <property type="match status" value="1"/>
</dbReference>
<keyword evidence="4 7" id="KW-0378">Hydrolase</keyword>
<dbReference type="EMBL" id="CP019605">
    <property type="protein sequence ID" value="AQP43585.1"/>
    <property type="molecule type" value="Genomic_DNA"/>
</dbReference>
<evidence type="ECO:0000256" key="5">
    <source>
        <dbReference type="ARBA" id="ARBA00023295"/>
    </source>
</evidence>
<dbReference type="Gene3D" id="3.20.20.80">
    <property type="entry name" value="Glycosidases"/>
    <property type="match status" value="1"/>
</dbReference>
<dbReference type="Gene3D" id="2.70.98.10">
    <property type="match status" value="1"/>
</dbReference>
<dbReference type="InterPro" id="IPR013783">
    <property type="entry name" value="Ig-like_fold"/>
</dbReference>
<dbReference type="InterPro" id="IPR006104">
    <property type="entry name" value="Glyco_hydro_2_N"/>
</dbReference>
<sequence length="994" mass="110132">MSLHDLTVQSLVDVAPGDGVRPRAWRRREQWRLDLTGTWRFHYATGLAEAPDACDAADFDDDGWDTQEVPGHWVLGGDGRYGRPIYTNIQLPIPMSPPTVPDANGIGDYRRDFELPSEWSSLGAIRLRFDGVESIGIVAVNGRHVGVVRGSRLATELDVTDVVRPGRNVVHVRVAQWSAQTYVEDQDQWWLPGIFREVTLVGRPAEGIEDYHLLADFHHTTGRGTLTVQLRDATFPVTVEIPELGIKQSWGAADDVAPIPLDAVTPWSPERPRLYQVRLSNDAESIESRIGFRTVRIDGHRWLVNGRQVRIAGVNRHEYDPDRGRVFDEDAAREGLLLMKRHNINAIRTSHYPPHPRLLELTDELGFWVMDECDLETHAFELHGWENNPSDDSAWRTSLVDRMRRTIERDKNHPSVICWSLGNESGTGANLAAMAEEARTLDPSRPVHYEGDYEASYSDLVSRMYAPIPELGDMSAGISSALSPRPAQSSRFRDKPKVLCEYAHAMGNGPGALADYAAEFDRFEDWHGGFIWEWRDHGIRTTTPDGTEFFAYGGDFGEVAHDGSFVMDGLVHSDGRPSPALAEVKQVFSPVTVTAMRDGIVLRNRRHDTDTSDYRFSWVWEVDGERRSDGDLDVPTIDAGGEVTIPLPQLPAEAETVRDSWLTVTVRESADRPWCSEGHEVVVAQARLDRNAAPLLPAPTGSVSAGRIMEVGPVTLSASGRVLSIGGVEVGESGVELWRAPTENDSLGDFGSYEIGDYTATRGYGLPGPSSAARWRAQGLDRLMSQTVSAGAEGDEFVVVERLLPAQGRHGAEVTYRWRRIGDAAGCQVLVSPIRPRTDVTWPRVGFHLLLPGEFERAEWFGGGPGEAYPDSRSASMVGRHASAIDELAFPYAVPQETGHRESLRRLDISGQATSIRLRAFGPDVPGFSLLRHDASELTAARHQHELPESRGVHLYLDAFQHGLGSRSCGPDVLPQYQLWPRAVSFGFTLELAP</sequence>
<dbReference type="InterPro" id="IPR011013">
    <property type="entry name" value="Gal_mutarotase_sf_dom"/>
</dbReference>
<keyword evidence="5 7" id="KW-0326">Glycosidase</keyword>
<evidence type="ECO:0000256" key="6">
    <source>
        <dbReference type="ARBA" id="ARBA00032230"/>
    </source>
</evidence>
<dbReference type="GO" id="GO:0005990">
    <property type="term" value="P:lactose catabolic process"/>
    <property type="evidence" value="ECO:0007669"/>
    <property type="project" value="TreeGrafter"/>
</dbReference>
<dbReference type="InterPro" id="IPR036156">
    <property type="entry name" value="Beta-gal/glucu_dom_sf"/>
</dbReference>
<dbReference type="InterPro" id="IPR050347">
    <property type="entry name" value="Bact_Beta-galactosidase"/>
</dbReference>
<organism evidence="8 9">
    <name type="scientific">Tessaracoccus flavus</name>
    <dbReference type="NCBI Taxonomy" id="1610493"/>
    <lineage>
        <taxon>Bacteria</taxon>
        <taxon>Bacillati</taxon>
        <taxon>Actinomycetota</taxon>
        <taxon>Actinomycetes</taxon>
        <taxon>Propionibacteriales</taxon>
        <taxon>Propionibacteriaceae</taxon>
        <taxon>Tessaracoccus</taxon>
    </lineage>
</organism>
<dbReference type="InterPro" id="IPR006102">
    <property type="entry name" value="Ig-like_GH2"/>
</dbReference>
<dbReference type="GO" id="GO:0009341">
    <property type="term" value="C:beta-galactosidase complex"/>
    <property type="evidence" value="ECO:0007669"/>
    <property type="project" value="InterPro"/>
</dbReference>
<dbReference type="GO" id="GO:0030246">
    <property type="term" value="F:carbohydrate binding"/>
    <property type="evidence" value="ECO:0007669"/>
    <property type="project" value="InterPro"/>
</dbReference>
<evidence type="ECO:0000313" key="8">
    <source>
        <dbReference type="EMBL" id="AQP43585.1"/>
    </source>
</evidence>
<accession>A0A1Q2CC15</accession>
<dbReference type="InterPro" id="IPR023230">
    <property type="entry name" value="Glyco_hydro_2_CS"/>
</dbReference>
<dbReference type="AlphaFoldDB" id="A0A1Q2CC15"/>
<dbReference type="KEGG" id="tfl:RPIT_01075"/>
<dbReference type="PROSITE" id="PS00719">
    <property type="entry name" value="GLYCOSYL_HYDROL_F2_1"/>
    <property type="match status" value="1"/>
</dbReference>
<dbReference type="Pfam" id="PF16353">
    <property type="entry name" value="LacZ_4"/>
    <property type="match status" value="1"/>
</dbReference>
<dbReference type="InterPro" id="IPR008979">
    <property type="entry name" value="Galactose-bd-like_sf"/>
</dbReference>
<dbReference type="EC" id="3.2.1.23" evidence="3 7"/>
<comment type="catalytic activity">
    <reaction evidence="1 7">
        <text>Hydrolysis of terminal non-reducing beta-D-galactose residues in beta-D-galactosides.</text>
        <dbReference type="EC" id="3.2.1.23"/>
    </reaction>
</comment>
<dbReference type="PRINTS" id="PR00132">
    <property type="entry name" value="GLHYDRLASE2"/>
</dbReference>
<protein>
    <recommendedName>
        <fullName evidence="3 7">Beta-galactosidase</fullName>
        <ecNumber evidence="3 7">3.2.1.23</ecNumber>
    </recommendedName>
    <alternativeName>
        <fullName evidence="6 7">Lactase</fullName>
    </alternativeName>
</protein>
<dbReference type="InterPro" id="IPR017853">
    <property type="entry name" value="GH"/>
</dbReference>
<evidence type="ECO:0000256" key="3">
    <source>
        <dbReference type="ARBA" id="ARBA00012756"/>
    </source>
</evidence>
<dbReference type="PANTHER" id="PTHR46323:SF2">
    <property type="entry name" value="BETA-GALACTOSIDASE"/>
    <property type="match status" value="1"/>
</dbReference>
<dbReference type="InterPro" id="IPR004199">
    <property type="entry name" value="B-gal_small/dom_5"/>
</dbReference>
<name>A0A1Q2CC15_9ACTN</name>
<dbReference type="InterPro" id="IPR014718">
    <property type="entry name" value="GH-type_carb-bd"/>
</dbReference>
<evidence type="ECO:0000256" key="7">
    <source>
        <dbReference type="RuleBase" id="RU361154"/>
    </source>
</evidence>
<dbReference type="Pfam" id="PF02836">
    <property type="entry name" value="Glyco_hydro_2_C"/>
    <property type="match status" value="1"/>
</dbReference>
<evidence type="ECO:0000256" key="2">
    <source>
        <dbReference type="ARBA" id="ARBA00007401"/>
    </source>
</evidence>
<dbReference type="SMART" id="SM01038">
    <property type="entry name" value="Bgal_small_N"/>
    <property type="match status" value="1"/>
</dbReference>
<dbReference type="SUPFAM" id="SSF49785">
    <property type="entry name" value="Galactose-binding domain-like"/>
    <property type="match status" value="1"/>
</dbReference>
<dbReference type="SUPFAM" id="SSF51445">
    <property type="entry name" value="(Trans)glycosidases"/>
    <property type="match status" value="1"/>
</dbReference>
<dbReference type="InterPro" id="IPR006101">
    <property type="entry name" value="Glyco_hydro_2"/>
</dbReference>
<comment type="similarity">
    <text evidence="2 7">Belongs to the glycosyl hydrolase 2 family.</text>
</comment>
<keyword evidence="9" id="KW-1185">Reference proteome</keyword>
<dbReference type="RefSeq" id="WP_077339722.1">
    <property type="nucleotide sequence ID" value="NZ_CP019605.1"/>
</dbReference>
<dbReference type="InterPro" id="IPR032312">
    <property type="entry name" value="LacZ_4"/>
</dbReference>
<evidence type="ECO:0000313" key="9">
    <source>
        <dbReference type="Proteomes" id="UP000188324"/>
    </source>
</evidence>
<dbReference type="Gene3D" id="2.60.120.260">
    <property type="entry name" value="Galactose-binding domain-like"/>
    <property type="match status" value="1"/>
</dbReference>
<proteinExistence type="inferred from homology"/>
<dbReference type="GO" id="GO:0004565">
    <property type="term" value="F:beta-galactosidase activity"/>
    <property type="evidence" value="ECO:0007669"/>
    <property type="project" value="UniProtKB-EC"/>
</dbReference>
<dbReference type="Pfam" id="PF02929">
    <property type="entry name" value="Bgal_small_N"/>
    <property type="match status" value="1"/>
</dbReference>
<dbReference type="OrthoDB" id="9762066at2"/>
<dbReference type="STRING" id="1610493.RPIT_01075"/>
<dbReference type="PANTHER" id="PTHR46323">
    <property type="entry name" value="BETA-GALACTOSIDASE"/>
    <property type="match status" value="1"/>
</dbReference>
<evidence type="ECO:0000256" key="4">
    <source>
        <dbReference type="ARBA" id="ARBA00022801"/>
    </source>
</evidence>
<dbReference type="SUPFAM" id="SSF74650">
    <property type="entry name" value="Galactose mutarotase-like"/>
    <property type="match status" value="1"/>
</dbReference>